<accession>A7SK12</accession>
<feature type="non-terminal residue" evidence="2">
    <location>
        <position position="242"/>
    </location>
</feature>
<organism evidence="2 3">
    <name type="scientific">Nematostella vectensis</name>
    <name type="common">Starlet sea anemone</name>
    <dbReference type="NCBI Taxonomy" id="45351"/>
    <lineage>
        <taxon>Eukaryota</taxon>
        <taxon>Metazoa</taxon>
        <taxon>Cnidaria</taxon>
        <taxon>Anthozoa</taxon>
        <taxon>Hexacorallia</taxon>
        <taxon>Actiniaria</taxon>
        <taxon>Edwardsiidae</taxon>
        <taxon>Nematostella</taxon>
    </lineage>
</organism>
<evidence type="ECO:0000313" key="2">
    <source>
        <dbReference type="EMBL" id="EDO35994.1"/>
    </source>
</evidence>
<proteinExistence type="predicted"/>
<protein>
    <submittedName>
        <fullName evidence="2">Uncharacterized protein</fullName>
    </submittedName>
</protein>
<gene>
    <name evidence="2" type="ORF">NEMVEDRAFT_v1g213468</name>
</gene>
<keyword evidence="1" id="KW-0560">Oxidoreductase</keyword>
<dbReference type="GO" id="GO:0004753">
    <property type="term" value="F:saccharopine dehydrogenase activity"/>
    <property type="evidence" value="ECO:0000318"/>
    <property type="project" value="GO_Central"/>
</dbReference>
<dbReference type="InParanoid" id="A7SK12"/>
<keyword evidence="3" id="KW-1185">Reference proteome</keyword>
<evidence type="ECO:0000313" key="3">
    <source>
        <dbReference type="Proteomes" id="UP000001593"/>
    </source>
</evidence>
<dbReference type="InterPro" id="IPR051168">
    <property type="entry name" value="AASS"/>
</dbReference>
<dbReference type="GO" id="GO:0005737">
    <property type="term" value="C:cytoplasm"/>
    <property type="evidence" value="ECO:0000318"/>
    <property type="project" value="GO_Central"/>
</dbReference>
<name>A7SK12_NEMVE</name>
<dbReference type="GO" id="GO:0019878">
    <property type="term" value="P:lysine biosynthetic process via aminoadipic acid"/>
    <property type="evidence" value="ECO:0000318"/>
    <property type="project" value="GO_Central"/>
</dbReference>
<sequence length="242" mass="27535">ARVVLYKRGAKVLTVGFNAIDSNKMNWFSSSRLARVVLYKRGAKVLTVGFNAIDSNKMNWFSSSRLVDSPWSDLGKEPKNFFSIKGDTAHNRHFLINRSYEGGCHVDFGWLVTGQLWHCKWEQGYKKAAFLYSKIGTHTNWNKHVILRILLRSSEMKRHLLILFLALMAISADLVSGHGATNSSCDRIPRGSRRFYGRSPNMPGKSCMDILNKNLSIRNNGIYWIKLNENVGSADVFTVFVR</sequence>
<dbReference type="AlphaFoldDB" id="A7SK12"/>
<dbReference type="EMBL" id="DS469682">
    <property type="protein sequence ID" value="EDO35994.1"/>
    <property type="molecule type" value="Genomic_DNA"/>
</dbReference>
<evidence type="ECO:0000256" key="1">
    <source>
        <dbReference type="ARBA" id="ARBA00023002"/>
    </source>
</evidence>
<reference evidence="2 3" key="1">
    <citation type="journal article" date="2007" name="Science">
        <title>Sea anemone genome reveals ancestral eumetazoan gene repertoire and genomic organization.</title>
        <authorList>
            <person name="Putnam N.H."/>
            <person name="Srivastava M."/>
            <person name="Hellsten U."/>
            <person name="Dirks B."/>
            <person name="Chapman J."/>
            <person name="Salamov A."/>
            <person name="Terry A."/>
            <person name="Shapiro H."/>
            <person name="Lindquist E."/>
            <person name="Kapitonov V.V."/>
            <person name="Jurka J."/>
            <person name="Genikhovich G."/>
            <person name="Grigoriev I.V."/>
            <person name="Lucas S.M."/>
            <person name="Steele R.E."/>
            <person name="Finnerty J.R."/>
            <person name="Technau U."/>
            <person name="Martindale M.Q."/>
            <person name="Rokhsar D.S."/>
        </authorList>
    </citation>
    <scope>NUCLEOTIDE SEQUENCE [LARGE SCALE GENOMIC DNA]</scope>
    <source>
        <strain evidence="3">CH2 X CH6</strain>
    </source>
</reference>
<dbReference type="PANTHER" id="PTHR11133:SF22">
    <property type="entry name" value="ALPHA-AMINOADIPIC SEMIALDEHYDE SYNTHASE, MITOCHONDRIAL"/>
    <property type="match status" value="1"/>
</dbReference>
<dbReference type="Proteomes" id="UP000001593">
    <property type="component" value="Unassembled WGS sequence"/>
</dbReference>
<dbReference type="PANTHER" id="PTHR11133">
    <property type="entry name" value="SACCHAROPINE DEHYDROGENASE"/>
    <property type="match status" value="1"/>
</dbReference>
<dbReference type="HOGENOM" id="CLU_1149661_0_0_1"/>